<name>A0A6C0J218_9ZZZZ</name>
<dbReference type="EMBL" id="MN740297">
    <property type="protein sequence ID" value="QHT98820.1"/>
    <property type="molecule type" value="Genomic_DNA"/>
</dbReference>
<organism evidence="1">
    <name type="scientific">viral metagenome</name>
    <dbReference type="NCBI Taxonomy" id="1070528"/>
    <lineage>
        <taxon>unclassified sequences</taxon>
        <taxon>metagenomes</taxon>
        <taxon>organismal metagenomes</taxon>
    </lineage>
</organism>
<evidence type="ECO:0000313" key="1">
    <source>
        <dbReference type="EMBL" id="QHT98820.1"/>
    </source>
</evidence>
<reference evidence="1" key="1">
    <citation type="journal article" date="2020" name="Nature">
        <title>Giant virus diversity and host interactions through global metagenomics.</title>
        <authorList>
            <person name="Schulz F."/>
            <person name="Roux S."/>
            <person name="Paez-Espino D."/>
            <person name="Jungbluth S."/>
            <person name="Walsh D.A."/>
            <person name="Denef V.J."/>
            <person name="McMahon K.D."/>
            <person name="Konstantinidis K.T."/>
            <person name="Eloe-Fadrosh E.A."/>
            <person name="Kyrpides N.C."/>
            <person name="Woyke T."/>
        </authorList>
    </citation>
    <scope>NUCLEOTIDE SEQUENCE</scope>
    <source>
        <strain evidence="1">GVMAG-M-3300025695-21</strain>
    </source>
</reference>
<dbReference type="AlphaFoldDB" id="A0A6C0J218"/>
<protein>
    <submittedName>
        <fullName evidence="1">Uncharacterized protein</fullName>
    </submittedName>
</protein>
<accession>A0A6C0J218</accession>
<sequence>MNTIVVDKNLKDIYNIVISDKYIKSIYKNAKIKYFDKNIIKFINKYKKDLVSYYDDDLINIIKNLFLIDFIVLSIEQNIKYNNNGFILQQILCLKNKYDNDIILSTMLNDYKISIEFDYSNYKYDSNKTIIRLLDVRIIENNNFITNKPHNIDYDNVLKPIIIDDYLQYYNKCKKDFFISDIKYSDNIIINFINIIADKSISSEYMRNIVEYYNNNNISIYSIL</sequence>
<proteinExistence type="predicted"/>